<dbReference type="Gene3D" id="1.10.10.880">
    <property type="entry name" value="Anti sigma-E protein RseA, N-terminal domain"/>
    <property type="match status" value="1"/>
</dbReference>
<dbReference type="SUPFAM" id="SSF89069">
    <property type="entry name" value="N-terminal, cytoplasmic domain of anti-sigmaE factor RseA"/>
    <property type="match status" value="1"/>
</dbReference>
<dbReference type="Pfam" id="PF03872">
    <property type="entry name" value="RseA_N"/>
    <property type="match status" value="1"/>
</dbReference>
<dbReference type="STRING" id="1452487.AVW16_03110"/>
<evidence type="ECO:0000313" key="2">
    <source>
        <dbReference type="EMBL" id="KZE25307.1"/>
    </source>
</evidence>
<dbReference type="PANTHER" id="PTHR38104:SF1">
    <property type="entry name" value="ANTI-SIGMA-E FACTOR RSEA"/>
    <property type="match status" value="1"/>
</dbReference>
<comment type="caution">
    <text evidence="2">The sequence shown here is derived from an EMBL/GenBank/DDBJ whole genome shotgun (WGS) entry which is preliminary data.</text>
</comment>
<reference evidence="3" key="1">
    <citation type="submission" date="2016-01" db="EMBL/GenBank/DDBJ databases">
        <title>Draft genome of Chromobacterium sp. F49.</title>
        <authorList>
            <person name="Hong K.W."/>
        </authorList>
    </citation>
    <scope>NUCLEOTIDE SEQUENCE [LARGE SCALE GENOMIC DNA]</scope>
    <source>
        <strain evidence="3">CN10</strain>
    </source>
</reference>
<keyword evidence="3" id="KW-1185">Reference proteome</keyword>
<name>A0A165EKS9_9NEIS</name>
<proteinExistence type="predicted"/>
<dbReference type="InterPro" id="IPR036147">
    <property type="entry name" value="Anti-sigma_E_RseA_N_sf"/>
</dbReference>
<accession>A0A165EKS9</accession>
<dbReference type="PANTHER" id="PTHR38104">
    <property type="match status" value="1"/>
</dbReference>
<dbReference type="AlphaFoldDB" id="A0A165EKS9"/>
<organism evidence="2 3">
    <name type="scientific">Crenobacter luteus</name>
    <dbReference type="NCBI Taxonomy" id="1452487"/>
    <lineage>
        <taxon>Bacteria</taxon>
        <taxon>Pseudomonadati</taxon>
        <taxon>Pseudomonadota</taxon>
        <taxon>Betaproteobacteria</taxon>
        <taxon>Neisseriales</taxon>
        <taxon>Neisseriaceae</taxon>
        <taxon>Crenobacter</taxon>
    </lineage>
</organism>
<gene>
    <name evidence="2" type="ORF">AVW16_03110</name>
</gene>
<dbReference type="GO" id="GO:0016989">
    <property type="term" value="F:sigma factor antagonist activity"/>
    <property type="evidence" value="ECO:0007669"/>
    <property type="project" value="InterPro"/>
</dbReference>
<dbReference type="CDD" id="cd16328">
    <property type="entry name" value="RseA_N"/>
    <property type="match status" value="1"/>
</dbReference>
<dbReference type="RefSeq" id="WP_066614610.1">
    <property type="nucleotide sequence ID" value="NZ_LQQU01000059.1"/>
</dbReference>
<sequence>MKESVSALMDGEIDEQEAARTLNALGRDPELKAKWDEYHLIGDALRNNALLSVDVAPSVSRKLEAEPTVLAPRPRRAFSSGKIATWALAASVSFAAVVAWQQLGRDSQGEPVVLAQAVPAPAARPLLNEADDPYLMAHQEFAAEPAVLKTSLQSEVRH</sequence>
<feature type="domain" description="Anti sigma-E protein RseA N-terminal" evidence="1">
    <location>
        <begin position="2"/>
        <end position="74"/>
    </location>
</feature>
<dbReference type="Proteomes" id="UP000076625">
    <property type="component" value="Unassembled WGS sequence"/>
</dbReference>
<dbReference type="EMBL" id="LQQU01000059">
    <property type="protein sequence ID" value="KZE25307.1"/>
    <property type="molecule type" value="Genomic_DNA"/>
</dbReference>
<dbReference type="OrthoDB" id="8561243at2"/>
<protein>
    <recommendedName>
        <fullName evidence="1">Anti sigma-E protein RseA N-terminal domain-containing protein</fullName>
    </recommendedName>
</protein>
<evidence type="ECO:0000313" key="3">
    <source>
        <dbReference type="Proteomes" id="UP000076625"/>
    </source>
</evidence>
<evidence type="ECO:0000259" key="1">
    <source>
        <dbReference type="Pfam" id="PF03872"/>
    </source>
</evidence>
<dbReference type="InterPro" id="IPR005572">
    <property type="entry name" value="Anti-sigma_E_RseA_N"/>
</dbReference>
<dbReference type="InterPro" id="IPR052383">
    <property type="entry name" value="Anti-sigma-E_RseA-like"/>
</dbReference>